<dbReference type="Proteomes" id="UP000076563">
    <property type="component" value="Unassembled WGS sequence"/>
</dbReference>
<organism evidence="1 2">
    <name type="scientific">Paenibacillus elgii</name>
    <dbReference type="NCBI Taxonomy" id="189691"/>
    <lineage>
        <taxon>Bacteria</taxon>
        <taxon>Bacillati</taxon>
        <taxon>Bacillota</taxon>
        <taxon>Bacilli</taxon>
        <taxon>Bacillales</taxon>
        <taxon>Paenibacillaceae</taxon>
        <taxon>Paenibacillus</taxon>
    </lineage>
</organism>
<protein>
    <submittedName>
        <fullName evidence="1">Uncharacterized protein</fullName>
    </submittedName>
</protein>
<reference evidence="2" key="1">
    <citation type="submission" date="2016-01" db="EMBL/GenBank/DDBJ databases">
        <title>Draft genome of Chromobacterium sp. F49.</title>
        <authorList>
            <person name="Hong K.W."/>
        </authorList>
    </citation>
    <scope>NUCLEOTIDE SEQUENCE [LARGE SCALE GENOMIC DNA]</scope>
    <source>
        <strain evidence="2">M63</strain>
    </source>
</reference>
<gene>
    <name evidence="1" type="ORF">AV654_02605</name>
</gene>
<proteinExistence type="predicted"/>
<evidence type="ECO:0000313" key="1">
    <source>
        <dbReference type="EMBL" id="KZE78658.1"/>
    </source>
</evidence>
<evidence type="ECO:0000313" key="2">
    <source>
        <dbReference type="Proteomes" id="UP000076563"/>
    </source>
</evidence>
<keyword evidence="2" id="KW-1185">Reference proteome</keyword>
<comment type="caution">
    <text evidence="1">The sequence shown here is derived from an EMBL/GenBank/DDBJ whole genome shotgun (WGS) entry which is preliminary data.</text>
</comment>
<dbReference type="AlphaFoldDB" id="A0A163XYP1"/>
<name>A0A163XYP1_9BACL</name>
<sequence length="92" mass="10372">MMQQALGRLEAGGNLAFGRRRPFLMYSYRFFAKPGRKKTCGNGGSHIILVYTIIRWLSGRDAGESFIRRTAGWRAYRRLTGATETAGVSGYY</sequence>
<accession>A0A163XYP1</accession>
<dbReference type="EMBL" id="LQRA01000055">
    <property type="protein sequence ID" value="KZE78658.1"/>
    <property type="molecule type" value="Genomic_DNA"/>
</dbReference>